<dbReference type="OrthoDB" id="5472246at2"/>
<feature type="domain" description="VanZ-like" evidence="2">
    <location>
        <begin position="38"/>
        <end position="122"/>
    </location>
</feature>
<evidence type="ECO:0000256" key="1">
    <source>
        <dbReference type="SAM" id="Phobius"/>
    </source>
</evidence>
<dbReference type="KEGG" id="fmg:HYN48_05240"/>
<sequence>MRNSLAHKRKFLWAALCWTALVTYFCLVNFNDLPTVSAKNFDKIGHLTFHFGLTALWFLYFRFQKRNENRKALLISFGFSFVYGVLLEIVQANFTDTRSGDIADVAANTVGGLIAVLACSVLAKPMKTQTE</sequence>
<dbReference type="Pfam" id="PF04892">
    <property type="entry name" value="VanZ"/>
    <property type="match status" value="1"/>
</dbReference>
<feature type="transmembrane region" description="Helical" evidence="1">
    <location>
        <begin position="12"/>
        <end position="31"/>
    </location>
</feature>
<feature type="transmembrane region" description="Helical" evidence="1">
    <location>
        <begin position="105"/>
        <end position="123"/>
    </location>
</feature>
<evidence type="ECO:0000313" key="3">
    <source>
        <dbReference type="EMBL" id="AWA29538.1"/>
    </source>
</evidence>
<dbReference type="EMBL" id="CP028811">
    <property type="protein sequence ID" value="AWA29538.1"/>
    <property type="molecule type" value="Genomic_DNA"/>
</dbReference>
<dbReference type="PANTHER" id="PTHR28008">
    <property type="entry name" value="DOMAIN PROTEIN, PUTATIVE (AFU_ORTHOLOGUE AFUA_3G10980)-RELATED"/>
    <property type="match status" value="1"/>
</dbReference>
<dbReference type="AlphaFoldDB" id="A0A2S0RE66"/>
<protein>
    <recommendedName>
        <fullName evidence="2">VanZ-like domain-containing protein</fullName>
    </recommendedName>
</protein>
<feature type="transmembrane region" description="Helical" evidence="1">
    <location>
        <begin position="73"/>
        <end position="93"/>
    </location>
</feature>
<name>A0A2S0RE66_9FLAO</name>
<keyword evidence="1" id="KW-1133">Transmembrane helix</keyword>
<proteinExistence type="predicted"/>
<organism evidence="3 4">
    <name type="scientific">Flavobacterium magnum</name>
    <dbReference type="NCBI Taxonomy" id="2162713"/>
    <lineage>
        <taxon>Bacteria</taxon>
        <taxon>Pseudomonadati</taxon>
        <taxon>Bacteroidota</taxon>
        <taxon>Flavobacteriia</taxon>
        <taxon>Flavobacteriales</taxon>
        <taxon>Flavobacteriaceae</taxon>
        <taxon>Flavobacterium</taxon>
    </lineage>
</organism>
<reference evidence="3 4" key="1">
    <citation type="submission" date="2018-04" db="EMBL/GenBank/DDBJ databases">
        <title>Genome sequencing of Flavobacterium sp. HYN0048.</title>
        <authorList>
            <person name="Yi H."/>
            <person name="Baek C."/>
        </authorList>
    </citation>
    <scope>NUCLEOTIDE SEQUENCE [LARGE SCALE GENOMIC DNA]</scope>
    <source>
        <strain evidence="3 4">HYN0048</strain>
    </source>
</reference>
<evidence type="ECO:0000259" key="2">
    <source>
        <dbReference type="Pfam" id="PF04892"/>
    </source>
</evidence>
<dbReference type="Proteomes" id="UP000244193">
    <property type="component" value="Chromosome"/>
</dbReference>
<keyword evidence="4" id="KW-1185">Reference proteome</keyword>
<keyword evidence="1" id="KW-0812">Transmembrane</keyword>
<gene>
    <name evidence="3" type="ORF">HYN48_05240</name>
</gene>
<accession>A0A2S0RE66</accession>
<dbReference type="InterPro" id="IPR006976">
    <property type="entry name" value="VanZ-like"/>
</dbReference>
<keyword evidence="1" id="KW-0472">Membrane</keyword>
<evidence type="ECO:0000313" key="4">
    <source>
        <dbReference type="Proteomes" id="UP000244193"/>
    </source>
</evidence>
<feature type="transmembrane region" description="Helical" evidence="1">
    <location>
        <begin position="43"/>
        <end position="61"/>
    </location>
</feature>
<dbReference type="PANTHER" id="PTHR28008:SF1">
    <property type="entry name" value="DOMAIN PROTEIN, PUTATIVE (AFU_ORTHOLOGUE AFUA_3G10980)-RELATED"/>
    <property type="match status" value="1"/>
</dbReference>
<dbReference type="NCBIfam" id="NF037970">
    <property type="entry name" value="vanZ_1"/>
    <property type="match status" value="1"/>
</dbReference>